<accession>A0ABS1MI45</accession>
<dbReference type="EMBL" id="JAERRJ010000027">
    <property type="protein sequence ID" value="MBL1080227.1"/>
    <property type="molecule type" value="Genomic_DNA"/>
</dbReference>
<reference evidence="2 3" key="1">
    <citation type="submission" date="2021-01" db="EMBL/GenBank/DDBJ databases">
        <title>WGS of actinomycetes isolated from Thailand.</title>
        <authorList>
            <person name="Thawai C."/>
        </authorList>
    </citation>
    <scope>NUCLEOTIDE SEQUENCE [LARGE SCALE GENOMIC DNA]</scope>
    <source>
        <strain evidence="2 3">LPG 2</strain>
    </source>
</reference>
<keyword evidence="3" id="KW-1185">Reference proteome</keyword>
<comment type="caution">
    <text evidence="2">The sequence shown here is derived from an EMBL/GenBank/DDBJ whole genome shotgun (WGS) entry which is preliminary data.</text>
</comment>
<organism evidence="2 3">
    <name type="scientific">Nocardia acididurans</name>
    <dbReference type="NCBI Taxonomy" id="2802282"/>
    <lineage>
        <taxon>Bacteria</taxon>
        <taxon>Bacillati</taxon>
        <taxon>Actinomycetota</taxon>
        <taxon>Actinomycetes</taxon>
        <taxon>Mycobacteriales</taxon>
        <taxon>Nocardiaceae</taxon>
        <taxon>Nocardia</taxon>
    </lineage>
</organism>
<evidence type="ECO:0000259" key="1">
    <source>
        <dbReference type="Pfam" id="PF13569"/>
    </source>
</evidence>
<evidence type="ECO:0000313" key="2">
    <source>
        <dbReference type="EMBL" id="MBL1080227.1"/>
    </source>
</evidence>
<feature type="domain" description="DUF4132" evidence="1">
    <location>
        <begin position="824"/>
        <end position="1003"/>
    </location>
</feature>
<evidence type="ECO:0000313" key="3">
    <source>
        <dbReference type="Proteomes" id="UP000602198"/>
    </source>
</evidence>
<dbReference type="Proteomes" id="UP000602198">
    <property type="component" value="Unassembled WGS sequence"/>
</dbReference>
<proteinExistence type="predicted"/>
<gene>
    <name evidence="2" type="ORF">JK358_38115</name>
</gene>
<protein>
    <submittedName>
        <fullName evidence="2">DUF4132 domain-containing protein</fullName>
    </submittedName>
</protein>
<dbReference type="Pfam" id="PF13569">
    <property type="entry name" value="DUF4132"/>
    <property type="match status" value="1"/>
</dbReference>
<dbReference type="InterPro" id="IPR025406">
    <property type="entry name" value="DUF4132"/>
</dbReference>
<dbReference type="RefSeq" id="WP_201958572.1">
    <property type="nucleotide sequence ID" value="NZ_JAERRJ010000027.1"/>
</dbReference>
<name>A0ABS1MI45_9NOCA</name>
<sequence length="1096" mass="119709">MRFATPTRGVTPPGQGTHATAQHAYADLVVAQHERVAEILEQTAVHGEQRLADAGAQALAGLADCTPLGAAVVAQALDAELYGDHDAVHTWVAQRGVEFAAEAVAWQAGLVTRSSWDSGQHRSLYHVRENDSHEPGFITPSYAPEYLRALLTDLPEQEYRAVVARLDALRKAQGGLAVRLTTSFLAPTETEWAAQDLAAAQTYTGRRHPFNILAASACTVAQFETLTAALQPSEFVSGSGRRYLTVALLRFGPDALPALERMLRHRGNSGHVASQLARIVARFPTDAAFSAMLAQSGHREMVPVLIDTARRFPHRAQRLLRPAAATSPLVRHLLRVLAHSHPELAPGLPPGVAFATGDHVADAHRLPEILRTPPWLRPRTSAKELTVPNLCEPTPARLAWLPGEREQWANLEVRVWDRYDGDWARHIAEALAENYYSQAPALFATAPEDVVRPHLRTATPHRGWADRNALRRILGRFDADGLPCVLRAVQAAPLTMLDILAPAVGTPITLSMIRWMDGKKTRAAAVNWFDRNLAAAAPDLIAAALAKVSKDRRAAETTLRVLAARGHRDELLGAAAAFEPRVATAVRAVLDTDPLDVLPATMPKPPEWLLPETLPELTLRGDRAALPLSAVREVCTMLALCGPHGDYPGVGQLIEAANPDSLAEFAWALLEQWRLAGYPGKDGWVLHIQGILGNDDTARRLAALIRIWPGESGHARAVSGLAVLTALGTDVALMQLHGIAEKATFKGLKTKAQERVAEVADDLGLTPEELSDRLVPDFGLNADGSLVLDYGPRGFVIGFDEQLKPTVSEAIRSDGEEWIVVGARKTVPKPGAKDDPELGTAAYKKFSALKKDVKSAAADQIRRFEQAMVAGRSWTVADHRRLFVEHPLVWHLSRRLVWVVFDSGVVSGSFRIAEDRSYADASDDPVTLPENGIVGIAHPLHLEETLGAWGELFADYEILQPFPQLQRETYLLTAEERAGNTLPRFQDLVIPTGKLLGMTRFDWERGDVGDGGVWCELYRQLGDGRSVVIDMEPGVYMGDAMDLPEQKITVRITDTGHEDRWHQAAQTRTFAGLEATTESELLRQLHLLAPDAEGAR</sequence>